<evidence type="ECO:0000259" key="2">
    <source>
        <dbReference type="Pfam" id="PF13439"/>
    </source>
</evidence>
<feature type="domain" description="Glycosyltransferase subfamily 4-like N-terminal" evidence="2">
    <location>
        <begin position="33"/>
        <end position="153"/>
    </location>
</feature>
<dbReference type="PANTHER" id="PTHR45947">
    <property type="entry name" value="SULFOQUINOVOSYL TRANSFERASE SQD2"/>
    <property type="match status" value="1"/>
</dbReference>
<reference evidence="3 4" key="1">
    <citation type="submission" date="2021-01" db="EMBL/GenBank/DDBJ databases">
        <title>Chryseolinea sp. Jin1 Genome sequencing and assembly.</title>
        <authorList>
            <person name="Kim I."/>
        </authorList>
    </citation>
    <scope>NUCLEOTIDE SEQUENCE [LARGE SCALE GENOMIC DNA]</scope>
    <source>
        <strain evidence="3 4">Jin1</strain>
    </source>
</reference>
<dbReference type="InterPro" id="IPR050194">
    <property type="entry name" value="Glycosyltransferase_grp1"/>
</dbReference>
<dbReference type="PANTHER" id="PTHR45947:SF14">
    <property type="entry name" value="SLL1723 PROTEIN"/>
    <property type="match status" value="1"/>
</dbReference>
<dbReference type="CDD" id="cd03801">
    <property type="entry name" value="GT4_PimA-like"/>
    <property type="match status" value="1"/>
</dbReference>
<comment type="caution">
    <text evidence="3">The sequence shown here is derived from an EMBL/GenBank/DDBJ whole genome shotgun (WGS) entry which is preliminary data.</text>
</comment>
<evidence type="ECO:0000313" key="4">
    <source>
        <dbReference type="Proteomes" id="UP000613030"/>
    </source>
</evidence>
<dbReference type="Proteomes" id="UP000613030">
    <property type="component" value="Unassembled WGS sequence"/>
</dbReference>
<dbReference type="Pfam" id="PF00534">
    <property type="entry name" value="Glycos_transf_1"/>
    <property type="match status" value="1"/>
</dbReference>
<dbReference type="Pfam" id="PF13439">
    <property type="entry name" value="Glyco_transf_4"/>
    <property type="match status" value="1"/>
</dbReference>
<gene>
    <name evidence="3" type="ORF">JI741_22500</name>
</gene>
<feature type="domain" description="Glycosyl transferase family 1" evidence="1">
    <location>
        <begin position="164"/>
        <end position="328"/>
    </location>
</feature>
<protein>
    <submittedName>
        <fullName evidence="3">Glycosyltransferase family 4 protein</fullName>
    </submittedName>
</protein>
<dbReference type="EMBL" id="JAERRB010000009">
    <property type="protein sequence ID" value="MBL0744021.1"/>
    <property type="molecule type" value="Genomic_DNA"/>
</dbReference>
<evidence type="ECO:0000313" key="3">
    <source>
        <dbReference type="EMBL" id="MBL0744021.1"/>
    </source>
</evidence>
<keyword evidence="4" id="KW-1185">Reference proteome</keyword>
<dbReference type="InterPro" id="IPR028098">
    <property type="entry name" value="Glyco_trans_4-like_N"/>
</dbReference>
<proteinExistence type="predicted"/>
<accession>A0ABS1L0B8</accession>
<dbReference type="InterPro" id="IPR001296">
    <property type="entry name" value="Glyco_trans_1"/>
</dbReference>
<sequence>MLLPETLKLHNQQDFEFHYIYFLPWKNQMEESIRQSGGRVTCIPANNNLQLMMRAGKVAQYIREHNIQLIHAHLPWAGILARRVGKICRVPVLYTEHNKQERYHWGTRTFNLMTMNALRTVIAVSADVADSIHKHKPHIKVPVRTILNGVNTNHFKRDDFRDSTLRKALNIPAQAPLIGTIAVFRFQKRLDLWMELAAKILQYFPESHFIIVGDGPLKEALKAKRDALGLTGKIHMPGLETEVRPYLAAFDIYMMSSIFEGLPIALLEAMAMNCPIVTTDAGGIKEVIRQEIDGLVCGTDDPESLVAHARRLLGDRELRVAFGNRARSRVIEKFSMETMVEALETLYRQSV</sequence>
<evidence type="ECO:0000259" key="1">
    <source>
        <dbReference type="Pfam" id="PF00534"/>
    </source>
</evidence>
<name>A0ABS1L0B8_9BACT</name>
<organism evidence="3 4">
    <name type="scientific">Chryseolinea lacunae</name>
    <dbReference type="NCBI Taxonomy" id="2801331"/>
    <lineage>
        <taxon>Bacteria</taxon>
        <taxon>Pseudomonadati</taxon>
        <taxon>Bacteroidota</taxon>
        <taxon>Cytophagia</taxon>
        <taxon>Cytophagales</taxon>
        <taxon>Fulvivirgaceae</taxon>
        <taxon>Chryseolinea</taxon>
    </lineage>
</organism>
<dbReference type="Gene3D" id="3.40.50.2000">
    <property type="entry name" value="Glycogen Phosphorylase B"/>
    <property type="match status" value="2"/>
</dbReference>
<dbReference type="SUPFAM" id="SSF53756">
    <property type="entry name" value="UDP-Glycosyltransferase/glycogen phosphorylase"/>
    <property type="match status" value="1"/>
</dbReference>